<feature type="domain" description="PucR C-terminal helix-turn-helix" evidence="2">
    <location>
        <begin position="470"/>
        <end position="527"/>
    </location>
</feature>
<proteinExistence type="predicted"/>
<dbReference type="EMBL" id="JACSNV010000005">
    <property type="protein sequence ID" value="MBM6877439.1"/>
    <property type="molecule type" value="Genomic_DNA"/>
</dbReference>
<protein>
    <submittedName>
        <fullName evidence="3">PucR family transcriptional regulator ligand-binding domain-containing protein</fullName>
    </submittedName>
</protein>
<evidence type="ECO:0000313" key="4">
    <source>
        <dbReference type="Proteomes" id="UP000729290"/>
    </source>
</evidence>
<dbReference type="PANTHER" id="PTHR33744:SF16">
    <property type="entry name" value="CARBOHYDRATE DIACID REGULATOR"/>
    <property type="match status" value="1"/>
</dbReference>
<organism evidence="3 4">
    <name type="scientific">Anaerotignum lactatifermentans</name>
    <dbReference type="NCBI Taxonomy" id="160404"/>
    <lineage>
        <taxon>Bacteria</taxon>
        <taxon>Bacillati</taxon>
        <taxon>Bacillota</taxon>
        <taxon>Clostridia</taxon>
        <taxon>Lachnospirales</taxon>
        <taxon>Anaerotignaceae</taxon>
        <taxon>Anaerotignum</taxon>
    </lineage>
</organism>
<evidence type="ECO:0000259" key="1">
    <source>
        <dbReference type="Pfam" id="PF07905"/>
    </source>
</evidence>
<dbReference type="Gene3D" id="1.10.10.2840">
    <property type="entry name" value="PucR C-terminal helix-turn-helix domain"/>
    <property type="match status" value="1"/>
</dbReference>
<dbReference type="Pfam" id="PF07905">
    <property type="entry name" value="PucR"/>
    <property type="match status" value="1"/>
</dbReference>
<accession>A0ABS2G7J0</accession>
<dbReference type="Pfam" id="PF13556">
    <property type="entry name" value="HTH_30"/>
    <property type="match status" value="1"/>
</dbReference>
<dbReference type="InterPro" id="IPR012914">
    <property type="entry name" value="PucR_dom"/>
</dbReference>
<comment type="caution">
    <text evidence="3">The sequence shown here is derived from an EMBL/GenBank/DDBJ whole genome shotgun (WGS) entry which is preliminary data.</text>
</comment>
<dbReference type="RefSeq" id="WP_205133526.1">
    <property type="nucleotide sequence ID" value="NZ_JACSNT010000006.1"/>
</dbReference>
<name>A0ABS2G7J0_9FIRM</name>
<dbReference type="InterPro" id="IPR051448">
    <property type="entry name" value="CdaR-like_regulators"/>
</dbReference>
<evidence type="ECO:0000313" key="3">
    <source>
        <dbReference type="EMBL" id="MBM6877439.1"/>
    </source>
</evidence>
<reference evidence="3 4" key="1">
    <citation type="journal article" date="2021" name="Sci. Rep.">
        <title>The distribution of antibiotic resistance genes in chicken gut microbiota commensals.</title>
        <authorList>
            <person name="Juricova H."/>
            <person name="Matiasovicova J."/>
            <person name="Kubasova T."/>
            <person name="Cejkova D."/>
            <person name="Rychlik I."/>
        </authorList>
    </citation>
    <scope>NUCLEOTIDE SEQUENCE [LARGE SCALE GENOMIC DNA]</scope>
    <source>
        <strain evidence="3 4">An431b</strain>
    </source>
</reference>
<sequence length="532" mass="61912">MAITVSDCLKLPSLREARVVAGHKGLNKFVSTVSVLEYAKRYALAEEYFLGNELILTGFISVKDNIEDQCEALRRLHEVGEAGVVLYYVGCFLPELYPALIETADELNFPLIVMPEKAYYLRYSEVITEVLQLIFSDQQKETYYVKNILEQIAKMRERQRNIESVLRLLSDRLRCSFLLLSHDGTENGYASWPIGSKKIFDSMMQYRKSHEPKRECSFFQSEEKDHAFRLFQQKFDTQYQKSLQLVALDEGTLLNEFSFQQAIEVIQMFSSIWKYDFETETEDELVRAIINDQPLVMNRIAKKYFIDLKKIRVMWVLKSREKSTERQEDLAAVLEQRKRKIQLFLKENGKSVLVDTFDNSVVAFMDDAPFPEMETPLAETFMEQSGESDEILIWCGGMDSTKDVRSAYRMIEDSFETICKLYPAKKVFTERELEFALECLRIMEKGENVIERYQQSLFALAGQKDEKDMIDTLSVYLLDANRSISVTAGLLYLHDSTVKYRLNKIKQRLGYDMDMMPGAYYLYLAVALKRVT</sequence>
<keyword evidence="4" id="KW-1185">Reference proteome</keyword>
<gene>
    <name evidence="3" type="ORF">H9X83_04625</name>
</gene>
<dbReference type="PANTHER" id="PTHR33744">
    <property type="entry name" value="CARBOHYDRATE DIACID REGULATOR"/>
    <property type="match status" value="1"/>
</dbReference>
<feature type="domain" description="Purine catabolism PurC-like" evidence="1">
    <location>
        <begin position="7"/>
        <end position="134"/>
    </location>
</feature>
<dbReference type="Proteomes" id="UP000729290">
    <property type="component" value="Unassembled WGS sequence"/>
</dbReference>
<dbReference type="InterPro" id="IPR025736">
    <property type="entry name" value="PucR_C-HTH_dom"/>
</dbReference>
<dbReference type="InterPro" id="IPR042070">
    <property type="entry name" value="PucR_C-HTH_sf"/>
</dbReference>
<evidence type="ECO:0000259" key="2">
    <source>
        <dbReference type="Pfam" id="PF13556"/>
    </source>
</evidence>